<keyword evidence="2" id="KW-0479">Metal-binding</keyword>
<dbReference type="CDD" id="cd07333">
    <property type="entry name" value="M48C_bepA_like"/>
    <property type="match status" value="1"/>
</dbReference>
<proteinExistence type="inferred from homology"/>
<dbReference type="GO" id="GO:0046872">
    <property type="term" value="F:metal ion binding"/>
    <property type="evidence" value="ECO:0007669"/>
    <property type="project" value="UniProtKB-KW"/>
</dbReference>
<dbReference type="PANTHER" id="PTHR22726:SF1">
    <property type="entry name" value="METALLOENDOPEPTIDASE OMA1, MITOCHONDRIAL"/>
    <property type="match status" value="1"/>
</dbReference>
<sequence length="266" mass="29002">MKSSVVFAGVLTASMLAGCGSGSKGTGKGINLFTVSQDKELGAQVAAEIAADPKTYPILDSTKYPSVYQYIYKVRDKILNSGNVSLKNDFSWKIQVIHDDATLNAFCTPGGYIYVYTGILKFLESEDQLAGVLGHEIAHADMRHSTRQMTTMYGIQTLLDVIAGNRESIKTITSGLIGLKFSRNHETEADERSVHYLCGTDYNADGGAGFFQKIQASGGSKTPEFLSTHPNPDNRIENYHNQKTIKGCTGNKSYTAEYKAMLSKLP</sequence>
<comment type="cofactor">
    <cofactor evidence="6">
        <name>Zn(2+)</name>
        <dbReference type="ChEBI" id="CHEBI:29105"/>
    </cofactor>
    <text evidence="6">Binds 1 zinc ion per subunit.</text>
</comment>
<name>A0A8J6PGE5_9FLAO</name>
<comment type="caution">
    <text evidence="8">The sequence shown here is derived from an EMBL/GenBank/DDBJ whole genome shotgun (WGS) entry which is preliminary data.</text>
</comment>
<dbReference type="EMBL" id="JACVEL010000001">
    <property type="protein sequence ID" value="MBC9811226.1"/>
    <property type="molecule type" value="Genomic_DNA"/>
</dbReference>
<dbReference type="Pfam" id="PF01435">
    <property type="entry name" value="Peptidase_M48"/>
    <property type="match status" value="1"/>
</dbReference>
<evidence type="ECO:0000256" key="4">
    <source>
        <dbReference type="ARBA" id="ARBA00022833"/>
    </source>
</evidence>
<evidence type="ECO:0000313" key="8">
    <source>
        <dbReference type="EMBL" id="MBC9811226.1"/>
    </source>
</evidence>
<evidence type="ECO:0000256" key="3">
    <source>
        <dbReference type="ARBA" id="ARBA00022801"/>
    </source>
</evidence>
<gene>
    <name evidence="8" type="ORF">H9Y05_01945</name>
</gene>
<dbReference type="AlphaFoldDB" id="A0A8J6PGE5"/>
<evidence type="ECO:0000256" key="2">
    <source>
        <dbReference type="ARBA" id="ARBA00022723"/>
    </source>
</evidence>
<comment type="similarity">
    <text evidence="6">Belongs to the peptidase M48 family.</text>
</comment>
<dbReference type="PROSITE" id="PS51257">
    <property type="entry name" value="PROKAR_LIPOPROTEIN"/>
    <property type="match status" value="1"/>
</dbReference>
<organism evidence="8 9">
    <name type="scientific">Taishania pollutisoli</name>
    <dbReference type="NCBI Taxonomy" id="2766479"/>
    <lineage>
        <taxon>Bacteria</taxon>
        <taxon>Pseudomonadati</taxon>
        <taxon>Bacteroidota</taxon>
        <taxon>Flavobacteriia</taxon>
        <taxon>Flavobacteriales</taxon>
        <taxon>Crocinitomicaceae</taxon>
        <taxon>Taishania</taxon>
    </lineage>
</organism>
<reference evidence="8" key="1">
    <citation type="submission" date="2020-09" db="EMBL/GenBank/DDBJ databases">
        <title>Taishania pollutisoli gen. nov., sp. nov., Isolated from Tetrabromobisphenol A-Contaminated Soil.</title>
        <authorList>
            <person name="Chen Q."/>
        </authorList>
    </citation>
    <scope>NUCLEOTIDE SEQUENCE</scope>
    <source>
        <strain evidence="8">CZZ-1</strain>
    </source>
</reference>
<evidence type="ECO:0000256" key="1">
    <source>
        <dbReference type="ARBA" id="ARBA00022670"/>
    </source>
</evidence>
<dbReference type="GO" id="GO:0016020">
    <property type="term" value="C:membrane"/>
    <property type="evidence" value="ECO:0007669"/>
    <property type="project" value="TreeGrafter"/>
</dbReference>
<evidence type="ECO:0000313" key="9">
    <source>
        <dbReference type="Proteomes" id="UP000652681"/>
    </source>
</evidence>
<keyword evidence="1 6" id="KW-0645">Protease</keyword>
<dbReference type="PANTHER" id="PTHR22726">
    <property type="entry name" value="METALLOENDOPEPTIDASE OMA1"/>
    <property type="match status" value="1"/>
</dbReference>
<keyword evidence="3 6" id="KW-0378">Hydrolase</keyword>
<protein>
    <submittedName>
        <fullName evidence="8">M48 family metalloprotease</fullName>
    </submittedName>
</protein>
<feature type="domain" description="Peptidase M48" evidence="7">
    <location>
        <begin position="74"/>
        <end position="238"/>
    </location>
</feature>
<keyword evidence="9" id="KW-1185">Reference proteome</keyword>
<keyword evidence="5 6" id="KW-0482">Metalloprotease</keyword>
<dbReference type="GO" id="GO:0051603">
    <property type="term" value="P:proteolysis involved in protein catabolic process"/>
    <property type="evidence" value="ECO:0007669"/>
    <property type="project" value="TreeGrafter"/>
</dbReference>
<dbReference type="RefSeq" id="WP_163490421.1">
    <property type="nucleotide sequence ID" value="NZ_JACVEL010000001.1"/>
</dbReference>
<dbReference type="GO" id="GO:0004222">
    <property type="term" value="F:metalloendopeptidase activity"/>
    <property type="evidence" value="ECO:0007669"/>
    <property type="project" value="InterPro"/>
</dbReference>
<dbReference type="Proteomes" id="UP000652681">
    <property type="component" value="Unassembled WGS sequence"/>
</dbReference>
<evidence type="ECO:0000256" key="5">
    <source>
        <dbReference type="ARBA" id="ARBA00023049"/>
    </source>
</evidence>
<evidence type="ECO:0000259" key="7">
    <source>
        <dbReference type="Pfam" id="PF01435"/>
    </source>
</evidence>
<dbReference type="Gene3D" id="3.30.2010.10">
    <property type="entry name" value="Metalloproteases ('zincins'), catalytic domain"/>
    <property type="match status" value="1"/>
</dbReference>
<keyword evidence="4 6" id="KW-0862">Zinc</keyword>
<evidence type="ECO:0000256" key="6">
    <source>
        <dbReference type="RuleBase" id="RU003983"/>
    </source>
</evidence>
<accession>A0A8J6PGE5</accession>
<dbReference type="InterPro" id="IPR051156">
    <property type="entry name" value="Mito/Outer_Membr_Metalloprot"/>
</dbReference>
<dbReference type="InterPro" id="IPR001915">
    <property type="entry name" value="Peptidase_M48"/>
</dbReference>